<keyword evidence="1" id="KW-0436">Ligase</keyword>
<protein>
    <submittedName>
        <fullName evidence="1">Aspartyl-tRNA(Asn) amidotransferase subunit C @ Glutamyl-tRNA(Gln) amidotransferase subunit C</fullName>
        <ecNumber evidence="1">6.3.5.6</ecNumber>
        <ecNumber evidence="1">6.3.5.7</ecNumber>
    </submittedName>
</protein>
<dbReference type="SUPFAM" id="SSF141000">
    <property type="entry name" value="Glu-tRNAGln amidotransferase C subunit"/>
    <property type="match status" value="1"/>
</dbReference>
<name>A0A3B0WSC7_9ZZZZ</name>
<proteinExistence type="inferred from homology"/>
<keyword evidence="1" id="KW-0808">Transferase</keyword>
<evidence type="ECO:0000313" key="1">
    <source>
        <dbReference type="EMBL" id="VAW58281.1"/>
    </source>
</evidence>
<accession>A0A3B0WSC7</accession>
<dbReference type="EMBL" id="UOFH01000002">
    <property type="protein sequence ID" value="VAW58281.1"/>
    <property type="molecule type" value="Genomic_DNA"/>
</dbReference>
<reference evidence="1" key="1">
    <citation type="submission" date="2018-06" db="EMBL/GenBank/DDBJ databases">
        <authorList>
            <person name="Zhirakovskaya E."/>
        </authorList>
    </citation>
    <scope>NUCLEOTIDE SEQUENCE</scope>
</reference>
<dbReference type="GO" id="GO:0070681">
    <property type="term" value="P:glutaminyl-tRNAGln biosynthesis via transamidation"/>
    <property type="evidence" value="ECO:0007669"/>
    <property type="project" value="TreeGrafter"/>
</dbReference>
<sequence length="95" mass="10609">MSLGPDDVKSIAHLARIEIEEKNIAAYATSLSSILDLVEQMNAVDTTNVKPMAHPMDVSQRLRVDEVLECNQRETFQKVAPKTEDGLYLVPQVIE</sequence>
<dbReference type="EC" id="6.3.5.7" evidence="1"/>
<dbReference type="InterPro" id="IPR036113">
    <property type="entry name" value="Asp/Glu-ADT_sf_sub_c"/>
</dbReference>
<dbReference type="PANTHER" id="PTHR15004:SF0">
    <property type="entry name" value="GLUTAMYL-TRNA(GLN) AMIDOTRANSFERASE SUBUNIT C, MITOCHONDRIAL"/>
    <property type="match status" value="1"/>
</dbReference>
<dbReference type="GO" id="GO:0050566">
    <property type="term" value="F:asparaginyl-tRNA synthase (glutamine-hydrolyzing) activity"/>
    <property type="evidence" value="ECO:0007669"/>
    <property type="project" value="UniProtKB-EC"/>
</dbReference>
<dbReference type="Pfam" id="PF02686">
    <property type="entry name" value="GatC"/>
    <property type="match status" value="1"/>
</dbReference>
<gene>
    <name evidence="1" type="ORF">MNBD_GAMMA08-2780</name>
</gene>
<dbReference type="NCBIfam" id="TIGR00135">
    <property type="entry name" value="gatC"/>
    <property type="match status" value="1"/>
</dbReference>
<dbReference type="InterPro" id="IPR003837">
    <property type="entry name" value="GatC"/>
</dbReference>
<dbReference type="Gene3D" id="1.10.20.60">
    <property type="entry name" value="Glu-tRNAGln amidotransferase C subunit, N-terminal domain"/>
    <property type="match status" value="1"/>
</dbReference>
<dbReference type="AlphaFoldDB" id="A0A3B0WSC7"/>
<dbReference type="GO" id="GO:0050567">
    <property type="term" value="F:glutaminyl-tRNA synthase (glutamine-hydrolyzing) activity"/>
    <property type="evidence" value="ECO:0007669"/>
    <property type="project" value="UniProtKB-EC"/>
</dbReference>
<dbReference type="GO" id="GO:0006450">
    <property type="term" value="P:regulation of translational fidelity"/>
    <property type="evidence" value="ECO:0007669"/>
    <property type="project" value="InterPro"/>
</dbReference>
<dbReference type="EC" id="6.3.5.6" evidence="1"/>
<dbReference type="PANTHER" id="PTHR15004">
    <property type="entry name" value="GLUTAMYL-TRNA(GLN) AMIDOTRANSFERASE SUBUNIT C, MITOCHONDRIAL"/>
    <property type="match status" value="1"/>
</dbReference>
<organism evidence="1">
    <name type="scientific">hydrothermal vent metagenome</name>
    <dbReference type="NCBI Taxonomy" id="652676"/>
    <lineage>
        <taxon>unclassified sequences</taxon>
        <taxon>metagenomes</taxon>
        <taxon>ecological metagenomes</taxon>
    </lineage>
</organism>
<dbReference type="HAMAP" id="MF_00122">
    <property type="entry name" value="GatC"/>
    <property type="match status" value="1"/>
</dbReference>
<dbReference type="GO" id="GO:0016740">
    <property type="term" value="F:transferase activity"/>
    <property type="evidence" value="ECO:0007669"/>
    <property type="project" value="UniProtKB-KW"/>
</dbReference>